<dbReference type="PROSITE" id="PS51077">
    <property type="entry name" value="HTH_ICLR"/>
    <property type="match status" value="1"/>
</dbReference>
<evidence type="ECO:0000313" key="7">
    <source>
        <dbReference type="Proteomes" id="UP001610861"/>
    </source>
</evidence>
<protein>
    <submittedName>
        <fullName evidence="6">IclR family transcriptional regulator</fullName>
    </submittedName>
</protein>
<dbReference type="InterPro" id="IPR005471">
    <property type="entry name" value="Tscrpt_reg_IclR_N"/>
</dbReference>
<accession>A0ABW7Q2J9</accession>
<name>A0ABW7Q2J9_9MICO</name>
<sequence>MKDGRAMSMVMDAAETDGADAVRRRQPLARGIELLTYMVESKRDAHGVRELAGRLGVSPSTAHRLITDLEKLGLVRRAENGQSYRLGLEFLRLAWLTTGRYPSQELALGVLQGLVAETGESAFSSLYDEQRHQMMFTSTVESPHPLRYSLPLQEWLPLHGGASGLAILAFLPDDVQRKIVSKPLAQLTPHTLTDPDALLERLAKVRRDGYSITHGERIEGAVSIAAPVFGLVPGSVAGAAGISIPESRYDESQAPELTRHVKQAAAQITANISGQRLDR</sequence>
<dbReference type="Proteomes" id="UP001610861">
    <property type="component" value="Unassembled WGS sequence"/>
</dbReference>
<feature type="domain" description="IclR-ED" evidence="5">
    <location>
        <begin position="89"/>
        <end position="274"/>
    </location>
</feature>
<comment type="caution">
    <text evidence="6">The sequence shown here is derived from an EMBL/GenBank/DDBJ whole genome shotgun (WGS) entry which is preliminary data.</text>
</comment>
<dbReference type="InterPro" id="IPR036388">
    <property type="entry name" value="WH-like_DNA-bd_sf"/>
</dbReference>
<keyword evidence="2" id="KW-0238">DNA-binding</keyword>
<dbReference type="RefSeq" id="WP_396638987.1">
    <property type="nucleotide sequence ID" value="NZ_JBIQWL010000001.1"/>
</dbReference>
<evidence type="ECO:0000256" key="3">
    <source>
        <dbReference type="ARBA" id="ARBA00023163"/>
    </source>
</evidence>
<evidence type="ECO:0000256" key="1">
    <source>
        <dbReference type="ARBA" id="ARBA00023015"/>
    </source>
</evidence>
<dbReference type="InterPro" id="IPR036390">
    <property type="entry name" value="WH_DNA-bd_sf"/>
</dbReference>
<dbReference type="PANTHER" id="PTHR30136">
    <property type="entry name" value="HELIX-TURN-HELIX TRANSCRIPTIONAL REGULATOR, ICLR FAMILY"/>
    <property type="match status" value="1"/>
</dbReference>
<organism evidence="6 7">
    <name type="scientific">Microbacterium alkaliflavum</name>
    <dbReference type="NCBI Taxonomy" id="3248839"/>
    <lineage>
        <taxon>Bacteria</taxon>
        <taxon>Bacillati</taxon>
        <taxon>Actinomycetota</taxon>
        <taxon>Actinomycetes</taxon>
        <taxon>Micrococcales</taxon>
        <taxon>Microbacteriaceae</taxon>
        <taxon>Microbacterium</taxon>
    </lineage>
</organism>
<keyword evidence="1" id="KW-0805">Transcription regulation</keyword>
<dbReference type="SMART" id="SM00346">
    <property type="entry name" value="HTH_ICLR"/>
    <property type="match status" value="1"/>
</dbReference>
<evidence type="ECO:0000259" key="4">
    <source>
        <dbReference type="PROSITE" id="PS51077"/>
    </source>
</evidence>
<dbReference type="Gene3D" id="3.30.450.40">
    <property type="match status" value="1"/>
</dbReference>
<keyword evidence="7" id="KW-1185">Reference proteome</keyword>
<feature type="domain" description="HTH iclR-type" evidence="4">
    <location>
        <begin position="25"/>
        <end position="88"/>
    </location>
</feature>
<dbReference type="InterPro" id="IPR050707">
    <property type="entry name" value="HTH_MetabolicPath_Reg"/>
</dbReference>
<evidence type="ECO:0000313" key="6">
    <source>
        <dbReference type="EMBL" id="MFH8249035.1"/>
    </source>
</evidence>
<dbReference type="SUPFAM" id="SSF46785">
    <property type="entry name" value="Winged helix' DNA-binding domain"/>
    <property type="match status" value="1"/>
</dbReference>
<dbReference type="Pfam" id="PF01614">
    <property type="entry name" value="IclR_C"/>
    <property type="match status" value="1"/>
</dbReference>
<dbReference type="CDD" id="cd00090">
    <property type="entry name" value="HTH_ARSR"/>
    <property type="match status" value="1"/>
</dbReference>
<dbReference type="InterPro" id="IPR029016">
    <property type="entry name" value="GAF-like_dom_sf"/>
</dbReference>
<reference evidence="6 7" key="1">
    <citation type="submission" date="2024-09" db="EMBL/GenBank/DDBJ databases">
        <authorList>
            <person name="Pan X."/>
        </authorList>
    </citation>
    <scope>NUCLEOTIDE SEQUENCE [LARGE SCALE GENOMIC DNA]</scope>
    <source>
        <strain evidence="6 7">B2969</strain>
    </source>
</reference>
<proteinExistence type="predicted"/>
<evidence type="ECO:0000259" key="5">
    <source>
        <dbReference type="PROSITE" id="PS51078"/>
    </source>
</evidence>
<dbReference type="InterPro" id="IPR014757">
    <property type="entry name" value="Tscrpt_reg_IclR_C"/>
</dbReference>
<dbReference type="Gene3D" id="1.10.10.10">
    <property type="entry name" value="Winged helix-like DNA-binding domain superfamily/Winged helix DNA-binding domain"/>
    <property type="match status" value="1"/>
</dbReference>
<keyword evidence="3" id="KW-0804">Transcription</keyword>
<dbReference type="EMBL" id="JBIQWL010000001">
    <property type="protein sequence ID" value="MFH8249035.1"/>
    <property type="molecule type" value="Genomic_DNA"/>
</dbReference>
<dbReference type="Pfam" id="PF09339">
    <property type="entry name" value="HTH_IclR"/>
    <property type="match status" value="1"/>
</dbReference>
<dbReference type="PANTHER" id="PTHR30136:SF24">
    <property type="entry name" value="HTH-TYPE TRANSCRIPTIONAL REPRESSOR ALLR"/>
    <property type="match status" value="1"/>
</dbReference>
<dbReference type="PROSITE" id="PS51078">
    <property type="entry name" value="ICLR_ED"/>
    <property type="match status" value="1"/>
</dbReference>
<dbReference type="SUPFAM" id="SSF55781">
    <property type="entry name" value="GAF domain-like"/>
    <property type="match status" value="1"/>
</dbReference>
<dbReference type="InterPro" id="IPR011991">
    <property type="entry name" value="ArsR-like_HTH"/>
</dbReference>
<evidence type="ECO:0000256" key="2">
    <source>
        <dbReference type="ARBA" id="ARBA00023125"/>
    </source>
</evidence>
<gene>
    <name evidence="6" type="ORF">ACH3VR_01545</name>
</gene>